<keyword evidence="4" id="KW-0804">Transcription</keyword>
<feature type="compositionally biased region" description="Basic residues" evidence="6">
    <location>
        <begin position="198"/>
        <end position="208"/>
    </location>
</feature>
<dbReference type="PANTHER" id="PTHR12228">
    <property type="entry name" value="TRANSCRIPTION INITIATION FACTOR TFIID 55 KD SUBUNIT-RELATED"/>
    <property type="match status" value="1"/>
</dbReference>
<feature type="region of interest" description="Disordered" evidence="6">
    <location>
        <begin position="61"/>
        <end position="390"/>
    </location>
</feature>
<feature type="domain" description="TAFII55 protein conserved region" evidence="7">
    <location>
        <begin position="438"/>
        <end position="602"/>
    </location>
</feature>
<dbReference type="CDD" id="cd08047">
    <property type="entry name" value="TAF7"/>
    <property type="match status" value="1"/>
</dbReference>
<evidence type="ECO:0000256" key="3">
    <source>
        <dbReference type="ARBA" id="ARBA00023015"/>
    </source>
</evidence>
<reference evidence="8 9" key="1">
    <citation type="submission" date="2015-01" db="EMBL/GenBank/DDBJ databases">
        <title>The Genome Sequence of Capronia semiimmersa CBS27337.</title>
        <authorList>
            <consortium name="The Broad Institute Genomics Platform"/>
            <person name="Cuomo C."/>
            <person name="de Hoog S."/>
            <person name="Gorbushina A."/>
            <person name="Stielow B."/>
            <person name="Teixiera M."/>
            <person name="Abouelleil A."/>
            <person name="Chapman S.B."/>
            <person name="Priest M."/>
            <person name="Young S.K."/>
            <person name="Wortman J."/>
            <person name="Nusbaum C."/>
            <person name="Birren B."/>
        </authorList>
    </citation>
    <scope>NUCLEOTIDE SEQUENCE [LARGE SCALE GENOMIC DNA]</scope>
    <source>
        <strain evidence="8 9">CBS 27337</strain>
    </source>
</reference>
<evidence type="ECO:0000256" key="6">
    <source>
        <dbReference type="SAM" id="MobiDB-lite"/>
    </source>
</evidence>
<feature type="compositionally biased region" description="Low complexity" evidence="6">
    <location>
        <begin position="378"/>
        <end position="390"/>
    </location>
</feature>
<feature type="region of interest" description="Disordered" evidence="6">
    <location>
        <begin position="680"/>
        <end position="766"/>
    </location>
</feature>
<accession>A0A0D2FYF5</accession>
<comment type="similarity">
    <text evidence="2">Belongs to the TAF7 family.</text>
</comment>
<feature type="region of interest" description="Disordered" evidence="6">
    <location>
        <begin position="609"/>
        <end position="655"/>
    </location>
</feature>
<feature type="compositionally biased region" description="Basic residues" evidence="6">
    <location>
        <begin position="170"/>
        <end position="179"/>
    </location>
</feature>
<feature type="compositionally biased region" description="Low complexity" evidence="6">
    <location>
        <begin position="712"/>
        <end position="730"/>
    </location>
</feature>
<feature type="region of interest" description="Disordered" evidence="6">
    <location>
        <begin position="410"/>
        <end position="429"/>
    </location>
</feature>
<gene>
    <name evidence="8" type="ORF">PV04_07234</name>
</gene>
<evidence type="ECO:0000313" key="8">
    <source>
        <dbReference type="EMBL" id="KIW64934.1"/>
    </source>
</evidence>
<dbReference type="EMBL" id="KN846960">
    <property type="protein sequence ID" value="KIW64934.1"/>
    <property type="molecule type" value="Genomic_DNA"/>
</dbReference>
<dbReference type="PANTHER" id="PTHR12228:SF0">
    <property type="entry name" value="TATA-BOX BINDING PROTEIN ASSOCIATED FACTOR 7"/>
    <property type="match status" value="1"/>
</dbReference>
<comment type="subcellular location">
    <subcellularLocation>
        <location evidence="1">Nucleus</location>
    </subcellularLocation>
</comment>
<dbReference type="STRING" id="5601.A0A0D2FYF5"/>
<feature type="compositionally biased region" description="Basic and acidic residues" evidence="6">
    <location>
        <begin position="754"/>
        <end position="766"/>
    </location>
</feature>
<evidence type="ECO:0000256" key="2">
    <source>
        <dbReference type="ARBA" id="ARBA00009368"/>
    </source>
</evidence>
<dbReference type="Proteomes" id="UP000054266">
    <property type="component" value="Unassembled WGS sequence"/>
</dbReference>
<evidence type="ECO:0000256" key="4">
    <source>
        <dbReference type="ARBA" id="ARBA00023163"/>
    </source>
</evidence>
<proteinExistence type="inferred from homology"/>
<evidence type="ECO:0000259" key="7">
    <source>
        <dbReference type="SMART" id="SM01370"/>
    </source>
</evidence>
<evidence type="ECO:0000256" key="5">
    <source>
        <dbReference type="ARBA" id="ARBA00023242"/>
    </source>
</evidence>
<evidence type="ECO:0000256" key="1">
    <source>
        <dbReference type="ARBA" id="ARBA00004123"/>
    </source>
</evidence>
<feature type="compositionally biased region" description="Basic residues" evidence="6">
    <location>
        <begin position="151"/>
        <end position="161"/>
    </location>
</feature>
<evidence type="ECO:0000313" key="9">
    <source>
        <dbReference type="Proteomes" id="UP000054266"/>
    </source>
</evidence>
<keyword evidence="3" id="KW-0805">Transcription regulation</keyword>
<feature type="compositionally biased region" description="Polar residues" evidence="6">
    <location>
        <begin position="223"/>
        <end position="242"/>
    </location>
</feature>
<dbReference type="SMART" id="SM01370">
    <property type="entry name" value="TAFII55_N"/>
    <property type="match status" value="1"/>
</dbReference>
<dbReference type="InterPro" id="IPR037817">
    <property type="entry name" value="TAF7"/>
</dbReference>
<keyword evidence="9" id="KW-1185">Reference proteome</keyword>
<feature type="compositionally biased region" description="Basic and acidic residues" evidence="6">
    <location>
        <begin position="609"/>
        <end position="619"/>
    </location>
</feature>
<feature type="compositionally biased region" description="Polar residues" evidence="6">
    <location>
        <begin position="104"/>
        <end position="117"/>
    </location>
</feature>
<name>A0A0D2FYF5_9EURO</name>
<dbReference type="HOGENOM" id="CLU_016434_1_0_1"/>
<feature type="compositionally biased region" description="Low complexity" evidence="6">
    <location>
        <begin position="283"/>
        <end position="298"/>
    </location>
</feature>
<dbReference type="GO" id="GO:0051123">
    <property type="term" value="P:RNA polymerase II preinitiation complex assembly"/>
    <property type="evidence" value="ECO:0007669"/>
    <property type="project" value="TreeGrafter"/>
</dbReference>
<dbReference type="GO" id="GO:0005669">
    <property type="term" value="C:transcription factor TFIID complex"/>
    <property type="evidence" value="ECO:0007669"/>
    <property type="project" value="InterPro"/>
</dbReference>
<organism evidence="8 9">
    <name type="scientific">Phialophora macrospora</name>
    <dbReference type="NCBI Taxonomy" id="1851006"/>
    <lineage>
        <taxon>Eukaryota</taxon>
        <taxon>Fungi</taxon>
        <taxon>Dikarya</taxon>
        <taxon>Ascomycota</taxon>
        <taxon>Pezizomycotina</taxon>
        <taxon>Eurotiomycetes</taxon>
        <taxon>Chaetothyriomycetidae</taxon>
        <taxon>Chaetothyriales</taxon>
        <taxon>Herpotrichiellaceae</taxon>
        <taxon>Phialophora</taxon>
    </lineage>
</organism>
<dbReference type="AlphaFoldDB" id="A0A0D2FYF5"/>
<dbReference type="GO" id="GO:0016251">
    <property type="term" value="F:RNA polymerase II general transcription initiation factor activity"/>
    <property type="evidence" value="ECO:0007669"/>
    <property type="project" value="TreeGrafter"/>
</dbReference>
<dbReference type="InterPro" id="IPR006751">
    <property type="entry name" value="TAFII55_prot_cons_reg"/>
</dbReference>
<feature type="compositionally biased region" description="Basic and acidic residues" evidence="6">
    <location>
        <begin position="62"/>
        <end position="76"/>
    </location>
</feature>
<feature type="compositionally biased region" description="Acidic residues" evidence="6">
    <location>
        <begin position="622"/>
        <end position="639"/>
    </location>
</feature>
<sequence>MSRNQMLEPGKRWSFTANRRKYEFYPVTATPCTSFLTLQLRPEGLLRWPTTSRATIPYPKASTEKETEIDADRQNGVEEDTIPCVPSGASESVPRIAPVPPGRQSPNAAETPTNQAPQAAAIDSRTPLAPDVPKAPNGDAPSKAQQTPRNGRNKAAGKPKRTPAADSPKSRRLHTPTHRQQREAKSILKTDISAGIRKSARARGRRRSVVADPEVHVHFLNDTPGSHNSNGENESPVASTDIDSVIDSDGNENMSEASSSAKEKRPNLKLSFSRKPSTQAGGVQPAPVQTPAPQSATARTPSIKLKLPGTSTPLPIADDGVKPKKKKKNAADTVEVASGSNKKRKREAIKEQDDDEGSRPAPSQPNKIPTIRTLKFKTPSLTAPAPAPKATGPANLLFKVKGKIPKRTPGVGYDSELESEYENDKKEMTVGREKDPVIHEGFILRMQPGDDCDYLRKSIEDGKAGEILSKGGAAINLRMLDTLGRRGILQIKDHKYATSLVDLPCILEGMKSWDKKGWIKSIDICQMLLVLGRCKDEEEARNYPLPEDVDPKSYQYAHGITAPMKWVRKRRFARTKRARVDDIEAVERRVHALLEADKAAVNTKYQLLDHDPRLDEHGYSTDLEEEEEEDEDEDAEGEPDNYFGYHPGAYNVSTPLTTETPVQEEIDQDDFAALERMFYDEDKGPAAEPTAQAPNNTLHPPEVGGESSFGVTSTSATPSATADHTPAGEASSDEDEDDAGDDDEDRDDAEKEGDESKRQALERIEDMTNKIAEQRELLKKTTNAILKKKLARRIQDLEDDVAMMKKNAGLGENEDDE</sequence>
<dbReference type="Pfam" id="PF04658">
    <property type="entry name" value="TAFII55_N"/>
    <property type="match status" value="1"/>
</dbReference>
<keyword evidence="5" id="KW-0539">Nucleus</keyword>
<feature type="compositionally biased region" description="Polar residues" evidence="6">
    <location>
        <begin position="251"/>
        <end position="260"/>
    </location>
</feature>
<feature type="compositionally biased region" description="Acidic residues" evidence="6">
    <location>
        <begin position="731"/>
        <end position="753"/>
    </location>
</feature>
<protein>
    <recommendedName>
        <fullName evidence="7">TAFII55 protein conserved region domain-containing protein</fullName>
    </recommendedName>
</protein>